<dbReference type="EMBL" id="CAKMUD010000072">
    <property type="protein sequence ID" value="CAH1587294.1"/>
    <property type="molecule type" value="Genomic_DNA"/>
</dbReference>
<protein>
    <submittedName>
        <fullName evidence="2">Eukaryotic translation initiation factor 3 110 kDa subunit</fullName>
    </submittedName>
</protein>
<evidence type="ECO:0000313" key="2">
    <source>
        <dbReference type="EMBL" id="CAH1587294.1"/>
    </source>
</evidence>
<feature type="region of interest" description="Disordered" evidence="1">
    <location>
        <begin position="23"/>
        <end position="42"/>
    </location>
</feature>
<dbReference type="Proteomes" id="UP001295462">
    <property type="component" value="Unassembled WGS sequence"/>
</dbReference>
<evidence type="ECO:0000313" key="3">
    <source>
        <dbReference type="Proteomes" id="UP001295462"/>
    </source>
</evidence>
<dbReference type="GO" id="GO:0003743">
    <property type="term" value="F:translation initiation factor activity"/>
    <property type="evidence" value="ECO:0007669"/>
    <property type="project" value="UniProtKB-KW"/>
</dbReference>
<dbReference type="RefSeq" id="WP_409588873.1">
    <property type="nucleotide sequence ID" value="NZ_CAKMTZ010000071.1"/>
</dbReference>
<proteinExistence type="predicted"/>
<keyword evidence="2" id="KW-0648">Protein biosynthesis</keyword>
<dbReference type="AlphaFoldDB" id="A0AAU9QLZ8"/>
<name>A0AAU9QLZ8_9VIBR</name>
<evidence type="ECO:0000256" key="1">
    <source>
        <dbReference type="SAM" id="MobiDB-lite"/>
    </source>
</evidence>
<keyword evidence="2" id="KW-0396">Initiation factor</keyword>
<organism evidence="2 3">
    <name type="scientific">Vibrio jasicida</name>
    <dbReference type="NCBI Taxonomy" id="766224"/>
    <lineage>
        <taxon>Bacteria</taxon>
        <taxon>Pseudomonadati</taxon>
        <taxon>Pseudomonadota</taxon>
        <taxon>Gammaproteobacteria</taxon>
        <taxon>Vibrionales</taxon>
        <taxon>Vibrionaceae</taxon>
        <taxon>Vibrio</taxon>
    </lineage>
</organism>
<accession>A0AAU9QLZ8</accession>
<gene>
    <name evidence="2" type="ORF">THF1A12_20376</name>
</gene>
<comment type="caution">
    <text evidence="2">The sequence shown here is derived from an EMBL/GenBank/DDBJ whole genome shotgun (WGS) entry which is preliminary data.</text>
</comment>
<sequence length="104" mass="12484">MARRGSGLRTAIKVVKAIDKANKRAARDTERRRKAEEREQARAYREHQRWLNEKEREEKRNERLKASAAKQAFKDSLSDAQEEYNQRCLERAELRKQFIKEVLR</sequence>
<reference evidence="2" key="1">
    <citation type="submission" date="2022-01" db="EMBL/GenBank/DDBJ databases">
        <authorList>
            <person name="Lagorce A."/>
        </authorList>
    </citation>
    <scope>NUCLEOTIDE SEQUENCE</scope>
    <source>
        <strain evidence="2">Th15_F1_A12</strain>
    </source>
</reference>